<dbReference type="EC" id="5.6.2.3" evidence="1"/>
<comment type="cofactor">
    <cofactor evidence="1">
        <name>Mg(2+)</name>
        <dbReference type="ChEBI" id="CHEBI:18420"/>
    </cofactor>
</comment>
<proteinExistence type="inferred from homology"/>
<keyword evidence="1" id="KW-0227">DNA damage</keyword>
<dbReference type="GO" id="GO:0000723">
    <property type="term" value="P:telomere maintenance"/>
    <property type="evidence" value="ECO:0007669"/>
    <property type="project" value="InterPro"/>
</dbReference>
<reference evidence="5" key="1">
    <citation type="submission" date="2017-03" db="EMBL/GenBank/DDBJ databases">
        <title>Phytopthora megakarya and P. palmivora, two closely related causual agents of cacao black pod achieved similar genome size and gene model numbers by different mechanisms.</title>
        <authorList>
            <person name="Ali S."/>
            <person name="Shao J."/>
            <person name="Larry D.J."/>
            <person name="Kronmiller B."/>
            <person name="Shen D."/>
            <person name="Strem M.D."/>
            <person name="Melnick R.L."/>
            <person name="Guiltinan M.J."/>
            <person name="Tyler B.M."/>
            <person name="Meinhardt L.W."/>
            <person name="Bailey B.A."/>
        </authorList>
    </citation>
    <scope>NUCLEOTIDE SEQUENCE [LARGE SCALE GENOMIC DNA]</scope>
    <source>
        <strain evidence="5">zdho120</strain>
    </source>
</reference>
<protein>
    <recommendedName>
        <fullName evidence="1">ATP-dependent DNA helicase</fullName>
        <ecNumber evidence="1">5.6.2.3</ecNumber>
    </recommendedName>
</protein>
<keyword evidence="5" id="KW-1185">Reference proteome</keyword>
<evidence type="ECO:0000313" key="5">
    <source>
        <dbReference type="Proteomes" id="UP000198211"/>
    </source>
</evidence>
<name>A0A225UTI4_9STRA</name>
<dbReference type="InterPro" id="IPR010285">
    <property type="entry name" value="DNA_helicase_pif1-like_DEAD"/>
</dbReference>
<dbReference type="OrthoDB" id="105821at2759"/>
<comment type="caution">
    <text evidence="4">The sequence shown here is derived from an EMBL/GenBank/DDBJ whole genome shotgun (WGS) entry which is preliminary data.</text>
</comment>
<dbReference type="AlphaFoldDB" id="A0A225UTI4"/>
<dbReference type="GO" id="GO:0043139">
    <property type="term" value="F:5'-3' DNA helicase activity"/>
    <property type="evidence" value="ECO:0007669"/>
    <property type="project" value="UniProtKB-EC"/>
</dbReference>
<dbReference type="GO" id="GO:0006310">
    <property type="term" value="P:DNA recombination"/>
    <property type="evidence" value="ECO:0007669"/>
    <property type="project" value="UniProtKB-KW"/>
</dbReference>
<dbReference type="SUPFAM" id="SSF52540">
    <property type="entry name" value="P-loop containing nucleoside triphosphate hydrolases"/>
    <property type="match status" value="1"/>
</dbReference>
<dbReference type="GO" id="GO:0005524">
    <property type="term" value="F:ATP binding"/>
    <property type="evidence" value="ECO:0007669"/>
    <property type="project" value="UniProtKB-KW"/>
</dbReference>
<dbReference type="PANTHER" id="PTHR10492:SF57">
    <property type="entry name" value="ATP-DEPENDENT DNA HELICASE"/>
    <property type="match status" value="1"/>
</dbReference>
<dbReference type="InterPro" id="IPR049163">
    <property type="entry name" value="Pif1-like_2B_dom"/>
</dbReference>
<gene>
    <name evidence="4" type="ORF">PHMEG_00034028</name>
</gene>
<evidence type="ECO:0000313" key="4">
    <source>
        <dbReference type="EMBL" id="OWY95856.1"/>
    </source>
</evidence>
<accession>A0A225UTI4</accession>
<dbReference type="InterPro" id="IPR027417">
    <property type="entry name" value="P-loop_NTPase"/>
</dbReference>
<evidence type="ECO:0000259" key="3">
    <source>
        <dbReference type="Pfam" id="PF21530"/>
    </source>
</evidence>
<feature type="domain" description="DNA helicase Pif1-like DEAD-box helicase" evidence="2">
    <location>
        <begin position="164"/>
        <end position="203"/>
    </location>
</feature>
<feature type="domain" description="DNA helicase Pif1-like 2B" evidence="3">
    <location>
        <begin position="356"/>
        <end position="402"/>
    </location>
</feature>
<organism evidence="4 5">
    <name type="scientific">Phytophthora megakarya</name>
    <dbReference type="NCBI Taxonomy" id="4795"/>
    <lineage>
        <taxon>Eukaryota</taxon>
        <taxon>Sar</taxon>
        <taxon>Stramenopiles</taxon>
        <taxon>Oomycota</taxon>
        <taxon>Peronosporomycetes</taxon>
        <taxon>Peronosporales</taxon>
        <taxon>Peronosporaceae</taxon>
        <taxon>Phytophthora</taxon>
    </lineage>
</organism>
<keyword evidence="1" id="KW-0234">DNA repair</keyword>
<evidence type="ECO:0000259" key="2">
    <source>
        <dbReference type="Pfam" id="PF05970"/>
    </source>
</evidence>
<keyword evidence="1" id="KW-0067">ATP-binding</keyword>
<dbReference type="Pfam" id="PF21530">
    <property type="entry name" value="Pif1_2B_dom"/>
    <property type="match status" value="1"/>
</dbReference>
<dbReference type="GO" id="GO:0016887">
    <property type="term" value="F:ATP hydrolysis activity"/>
    <property type="evidence" value="ECO:0007669"/>
    <property type="project" value="RHEA"/>
</dbReference>
<keyword evidence="1" id="KW-0547">Nucleotide-binding</keyword>
<dbReference type="STRING" id="4795.A0A225UTI4"/>
<dbReference type="EMBL" id="NBNE01012415">
    <property type="protein sequence ID" value="OWY95856.1"/>
    <property type="molecule type" value="Genomic_DNA"/>
</dbReference>
<sequence>MPNQLRQIFAIVLVYSLPTRADKEEFKVQMSEDFIRNFEEKDAAENIHREDEVRLASNGKTLDVYSLPYLYIYSDVFAEFKQELNAYSPTDLEHVTELVDQLNRNQRDVVDQVARAVEHPVGGENYISSMARVVPENSFFWSKYLRMFDLSAKNIPHAIFLAKKEQIQNLSLIIWDEAPMTNRGFFEAVDRVVRDIMKNERNYPGSAADRANFSEFLLQIGEAVNEDIDEGDICLPHDMYAFRSHWRDHDHNPRDLELMVHDVAPDSDNVPPEVDDADDDRQTRNVNALIDAVYPGINTDELPNEYFDERTILAPTNANVRRINEMVAARLTGETKEYLSTDSLEGVADSNLFEQEFLNSLNFSGIPPHKIVLKVGAPIIMICNLNNDTGLCNGTRLCVVSLRARSIEATLMSGPAKRNTVFIPRNIFYPEDDDKEFPFNLKRK</sequence>
<comment type="catalytic activity">
    <reaction evidence="1">
        <text>ATP + H2O = ADP + phosphate + H(+)</text>
        <dbReference type="Rhea" id="RHEA:13065"/>
        <dbReference type="ChEBI" id="CHEBI:15377"/>
        <dbReference type="ChEBI" id="CHEBI:15378"/>
        <dbReference type="ChEBI" id="CHEBI:30616"/>
        <dbReference type="ChEBI" id="CHEBI:43474"/>
        <dbReference type="ChEBI" id="CHEBI:456216"/>
        <dbReference type="EC" id="5.6.2.3"/>
    </reaction>
</comment>
<keyword evidence="1" id="KW-0378">Hydrolase</keyword>
<keyword evidence="1 4" id="KW-0347">Helicase</keyword>
<comment type="similarity">
    <text evidence="1">Belongs to the helicase family.</text>
</comment>
<dbReference type="Proteomes" id="UP000198211">
    <property type="component" value="Unassembled WGS sequence"/>
</dbReference>
<keyword evidence="1" id="KW-0233">DNA recombination</keyword>
<evidence type="ECO:0000256" key="1">
    <source>
        <dbReference type="RuleBase" id="RU363044"/>
    </source>
</evidence>
<dbReference type="GO" id="GO:0006281">
    <property type="term" value="P:DNA repair"/>
    <property type="evidence" value="ECO:0007669"/>
    <property type="project" value="UniProtKB-KW"/>
</dbReference>
<dbReference type="Pfam" id="PF05970">
    <property type="entry name" value="PIF1"/>
    <property type="match status" value="1"/>
</dbReference>
<dbReference type="PANTHER" id="PTHR10492">
    <property type="match status" value="1"/>
</dbReference>